<comment type="similarity">
    <text evidence="1">Belongs to the ABC transporter superfamily.</text>
</comment>
<protein>
    <submittedName>
        <fullName evidence="6">ATP-binding cassette domain-containing protein</fullName>
    </submittedName>
</protein>
<dbReference type="PROSITE" id="PS50893">
    <property type="entry name" value="ABC_TRANSPORTER_2"/>
    <property type="match status" value="1"/>
</dbReference>
<dbReference type="PANTHER" id="PTHR43335:SF8">
    <property type="entry name" value="ABC TRANSPORTER, ATP-BINDING PROTEIN"/>
    <property type="match status" value="1"/>
</dbReference>
<dbReference type="Proteomes" id="UP000824232">
    <property type="component" value="Unassembled WGS sequence"/>
</dbReference>
<evidence type="ECO:0000313" key="7">
    <source>
        <dbReference type="Proteomes" id="UP000824232"/>
    </source>
</evidence>
<sequence length="304" mass="34577">MQEIVLQTNNLTKKYKDFVALDSASITIHKGDIYGLIGRNGAGKTTLMKLVTTLTTKSGGSFSLFGKEEELTESKRRIGCLIESPAFFDNLTAYQNLKYYSIQKGIVDEKQIDKVLKTVDLYKERNKKFKKFSLGMKQRLGIAFAILDNPDFIILDEPINGLDPIGIKEIRDTLKRLNEEEKITILISSHILSELYLIANHFCFIDKGRIIKDISKEELDLECSKCIVIRTKDVKKATVVLEKELSTTNYKVIDNTEIRLYDYLENSAKVNKTLLSNDIEIMGIYESGISLEDYFDSLIKEGAK</sequence>
<comment type="caution">
    <text evidence="6">The sequence shown here is derived from an EMBL/GenBank/DDBJ whole genome shotgun (WGS) entry which is preliminary data.</text>
</comment>
<dbReference type="GO" id="GO:0016887">
    <property type="term" value="F:ATP hydrolysis activity"/>
    <property type="evidence" value="ECO:0007669"/>
    <property type="project" value="InterPro"/>
</dbReference>
<feature type="domain" description="ABC transporter" evidence="5">
    <location>
        <begin position="6"/>
        <end position="232"/>
    </location>
</feature>
<evidence type="ECO:0000259" key="5">
    <source>
        <dbReference type="PROSITE" id="PS50893"/>
    </source>
</evidence>
<name>A0A9D1DVU0_9FIRM</name>
<keyword evidence="2" id="KW-0813">Transport</keyword>
<accession>A0A9D1DVU0</accession>
<dbReference type="SMART" id="SM00382">
    <property type="entry name" value="AAA"/>
    <property type="match status" value="1"/>
</dbReference>
<keyword evidence="4 6" id="KW-0067">ATP-binding</keyword>
<gene>
    <name evidence="6" type="ORF">IAB38_07830</name>
</gene>
<dbReference type="Gene3D" id="3.40.50.300">
    <property type="entry name" value="P-loop containing nucleotide triphosphate hydrolases"/>
    <property type="match status" value="1"/>
</dbReference>
<dbReference type="EMBL" id="DVHC01000073">
    <property type="protein sequence ID" value="HIR59927.1"/>
    <property type="molecule type" value="Genomic_DNA"/>
</dbReference>
<dbReference type="SUPFAM" id="SSF52540">
    <property type="entry name" value="P-loop containing nucleoside triphosphate hydrolases"/>
    <property type="match status" value="1"/>
</dbReference>
<dbReference type="AlphaFoldDB" id="A0A9D1DVU0"/>
<dbReference type="PANTHER" id="PTHR43335">
    <property type="entry name" value="ABC TRANSPORTER, ATP-BINDING PROTEIN"/>
    <property type="match status" value="1"/>
</dbReference>
<proteinExistence type="inferred from homology"/>
<evidence type="ECO:0000256" key="4">
    <source>
        <dbReference type="ARBA" id="ARBA00022840"/>
    </source>
</evidence>
<evidence type="ECO:0000256" key="3">
    <source>
        <dbReference type="ARBA" id="ARBA00022741"/>
    </source>
</evidence>
<evidence type="ECO:0000313" key="6">
    <source>
        <dbReference type="EMBL" id="HIR59927.1"/>
    </source>
</evidence>
<keyword evidence="3" id="KW-0547">Nucleotide-binding</keyword>
<organism evidence="6 7">
    <name type="scientific">Candidatus Onthousia excrementipullorum</name>
    <dbReference type="NCBI Taxonomy" id="2840884"/>
    <lineage>
        <taxon>Bacteria</taxon>
        <taxon>Bacillati</taxon>
        <taxon>Bacillota</taxon>
        <taxon>Bacilli</taxon>
        <taxon>Candidatus Onthousia</taxon>
    </lineage>
</organism>
<reference evidence="6" key="1">
    <citation type="submission" date="2020-10" db="EMBL/GenBank/DDBJ databases">
        <authorList>
            <person name="Gilroy R."/>
        </authorList>
    </citation>
    <scope>NUCLEOTIDE SEQUENCE</scope>
    <source>
        <strain evidence="6">CHK184-20233</strain>
    </source>
</reference>
<dbReference type="GO" id="GO:0005524">
    <property type="term" value="F:ATP binding"/>
    <property type="evidence" value="ECO:0007669"/>
    <property type="project" value="UniProtKB-KW"/>
</dbReference>
<dbReference type="Pfam" id="PF00005">
    <property type="entry name" value="ABC_tran"/>
    <property type="match status" value="1"/>
</dbReference>
<dbReference type="InterPro" id="IPR003439">
    <property type="entry name" value="ABC_transporter-like_ATP-bd"/>
</dbReference>
<dbReference type="InterPro" id="IPR027417">
    <property type="entry name" value="P-loop_NTPase"/>
</dbReference>
<reference evidence="6" key="2">
    <citation type="journal article" date="2021" name="PeerJ">
        <title>Extensive microbial diversity within the chicken gut microbiome revealed by metagenomics and culture.</title>
        <authorList>
            <person name="Gilroy R."/>
            <person name="Ravi A."/>
            <person name="Getino M."/>
            <person name="Pursley I."/>
            <person name="Horton D.L."/>
            <person name="Alikhan N.F."/>
            <person name="Baker D."/>
            <person name="Gharbi K."/>
            <person name="Hall N."/>
            <person name="Watson M."/>
            <person name="Adriaenssens E.M."/>
            <person name="Foster-Nyarko E."/>
            <person name="Jarju S."/>
            <person name="Secka A."/>
            <person name="Antonio M."/>
            <person name="Oren A."/>
            <person name="Chaudhuri R.R."/>
            <person name="La Ragione R."/>
            <person name="Hildebrand F."/>
            <person name="Pallen M.J."/>
        </authorList>
    </citation>
    <scope>NUCLEOTIDE SEQUENCE</scope>
    <source>
        <strain evidence="6">CHK184-20233</strain>
    </source>
</reference>
<dbReference type="InterPro" id="IPR003593">
    <property type="entry name" value="AAA+_ATPase"/>
</dbReference>
<evidence type="ECO:0000256" key="1">
    <source>
        <dbReference type="ARBA" id="ARBA00005417"/>
    </source>
</evidence>
<evidence type="ECO:0000256" key="2">
    <source>
        <dbReference type="ARBA" id="ARBA00022448"/>
    </source>
</evidence>